<comment type="caution">
    <text evidence="2">The sequence shown here is derived from an EMBL/GenBank/DDBJ whole genome shotgun (WGS) entry which is preliminary data.</text>
</comment>
<accession>A0A1V3NH38</accession>
<evidence type="ECO:0000313" key="2">
    <source>
        <dbReference type="EMBL" id="OOG24419.1"/>
    </source>
</evidence>
<dbReference type="AlphaFoldDB" id="A0A1V3NH38"/>
<evidence type="ECO:0000259" key="1">
    <source>
        <dbReference type="Pfam" id="PF00535"/>
    </source>
</evidence>
<name>A0A1V3NH38_9GAMM</name>
<feature type="domain" description="Glycosyltransferase 2-like" evidence="1">
    <location>
        <begin position="5"/>
        <end position="133"/>
    </location>
</feature>
<dbReference type="InterPro" id="IPR001173">
    <property type="entry name" value="Glyco_trans_2-like"/>
</dbReference>
<sequence length="246" mass="27125">MPTLSIVTATYNAASVLPQLIESLLSQTDPDFEWVVADGGSTDETLDLLAEASSSLACVVVDSRPDFGIYDALNRAVRKATGEYYLVAGADDIFFQDAVSNYKKAISQAGTDFVTSRIRSGRGVRGPRVLRWSWLYGPFAYVSSHAVGLATRRTLHQVHGYYDRQLPVAADQLFILRAIRSGATVSYHEFVAGRFESQNGASGQDVLGCLLEGYRAQVATGHSLLGQTLLLFLRMLKNWRRLQVRR</sequence>
<dbReference type="PANTHER" id="PTHR22916">
    <property type="entry name" value="GLYCOSYLTRANSFERASE"/>
    <property type="match status" value="1"/>
</dbReference>
<protein>
    <recommendedName>
        <fullName evidence="1">Glycosyltransferase 2-like domain-containing protein</fullName>
    </recommendedName>
</protein>
<dbReference type="OrthoDB" id="396512at2"/>
<organism evidence="2 3">
    <name type="scientific">Thioalkalivibrio denitrificans</name>
    <dbReference type="NCBI Taxonomy" id="108003"/>
    <lineage>
        <taxon>Bacteria</taxon>
        <taxon>Pseudomonadati</taxon>
        <taxon>Pseudomonadota</taxon>
        <taxon>Gammaproteobacteria</taxon>
        <taxon>Chromatiales</taxon>
        <taxon>Ectothiorhodospiraceae</taxon>
        <taxon>Thioalkalivibrio</taxon>
    </lineage>
</organism>
<dbReference type="GO" id="GO:0016758">
    <property type="term" value="F:hexosyltransferase activity"/>
    <property type="evidence" value="ECO:0007669"/>
    <property type="project" value="UniProtKB-ARBA"/>
</dbReference>
<gene>
    <name evidence="2" type="ORF">B1C78_08765</name>
</gene>
<dbReference type="Proteomes" id="UP000189462">
    <property type="component" value="Unassembled WGS sequence"/>
</dbReference>
<dbReference type="PANTHER" id="PTHR22916:SF67">
    <property type="entry name" value="COLANIC ACID BIOSYNTHESIS GLYCOSYL TRANSFERASE WCAE-RELATED"/>
    <property type="match status" value="1"/>
</dbReference>
<dbReference type="Gene3D" id="3.90.550.10">
    <property type="entry name" value="Spore Coat Polysaccharide Biosynthesis Protein SpsA, Chain A"/>
    <property type="match status" value="1"/>
</dbReference>
<dbReference type="Pfam" id="PF00535">
    <property type="entry name" value="Glycos_transf_2"/>
    <property type="match status" value="1"/>
</dbReference>
<proteinExistence type="predicted"/>
<dbReference type="EMBL" id="MVBK01000047">
    <property type="protein sequence ID" value="OOG24419.1"/>
    <property type="molecule type" value="Genomic_DNA"/>
</dbReference>
<dbReference type="SUPFAM" id="SSF53448">
    <property type="entry name" value="Nucleotide-diphospho-sugar transferases"/>
    <property type="match status" value="1"/>
</dbReference>
<evidence type="ECO:0000313" key="3">
    <source>
        <dbReference type="Proteomes" id="UP000189462"/>
    </source>
</evidence>
<keyword evidence="3" id="KW-1185">Reference proteome</keyword>
<dbReference type="STRING" id="108003.B1C78_08765"/>
<dbReference type="RefSeq" id="WP_077278780.1">
    <property type="nucleotide sequence ID" value="NZ_MVBK01000047.1"/>
</dbReference>
<dbReference type="InterPro" id="IPR029044">
    <property type="entry name" value="Nucleotide-diphossugar_trans"/>
</dbReference>
<reference evidence="2 3" key="1">
    <citation type="submission" date="2017-02" db="EMBL/GenBank/DDBJ databases">
        <title>Genomic diversity within the haloalkaliphilic genus Thioalkalivibrio.</title>
        <authorList>
            <person name="Ahn A.-C."/>
            <person name="Meier-Kolthoff J."/>
            <person name="Overmars L."/>
            <person name="Richter M."/>
            <person name="Woyke T."/>
            <person name="Sorokin D.Y."/>
            <person name="Muyzer G."/>
        </authorList>
    </citation>
    <scope>NUCLEOTIDE SEQUENCE [LARGE SCALE GENOMIC DNA]</scope>
    <source>
        <strain evidence="2 3">ALJD</strain>
    </source>
</reference>